<name>A0ABU9XI92_9BACI</name>
<dbReference type="EMBL" id="JBDIML010000003">
    <property type="protein sequence ID" value="MEN2768023.1"/>
    <property type="molecule type" value="Genomic_DNA"/>
</dbReference>
<dbReference type="InterPro" id="IPR011438">
    <property type="entry name" value="DUF1541"/>
</dbReference>
<dbReference type="Gene3D" id="2.30.30.1130">
    <property type="match status" value="1"/>
</dbReference>
<protein>
    <submittedName>
        <fullName evidence="2">DUF1541 domain-containing protein</fullName>
    </submittedName>
</protein>
<dbReference type="Proteomes" id="UP001444625">
    <property type="component" value="Unassembled WGS sequence"/>
</dbReference>
<keyword evidence="3" id="KW-1185">Reference proteome</keyword>
<organism evidence="2 3">
    <name type="scientific">Ornithinibacillus xuwenensis</name>
    <dbReference type="NCBI Taxonomy" id="3144668"/>
    <lineage>
        <taxon>Bacteria</taxon>
        <taxon>Bacillati</taxon>
        <taxon>Bacillota</taxon>
        <taxon>Bacilli</taxon>
        <taxon>Bacillales</taxon>
        <taxon>Bacillaceae</taxon>
        <taxon>Ornithinibacillus</taxon>
    </lineage>
</organism>
<comment type="caution">
    <text evidence="2">The sequence shown here is derived from an EMBL/GenBank/DDBJ whole genome shotgun (WGS) entry which is preliminary data.</text>
</comment>
<evidence type="ECO:0000313" key="2">
    <source>
        <dbReference type="EMBL" id="MEN2768023.1"/>
    </source>
</evidence>
<evidence type="ECO:0000313" key="3">
    <source>
        <dbReference type="Proteomes" id="UP001444625"/>
    </source>
</evidence>
<accession>A0ABU9XI92</accession>
<reference evidence="2 3" key="1">
    <citation type="submission" date="2024-05" db="EMBL/GenBank/DDBJ databases">
        <authorList>
            <person name="Haq I."/>
            <person name="Ullah Z."/>
            <person name="Ahmad R."/>
            <person name="Li M."/>
            <person name="Tong Y."/>
        </authorList>
    </citation>
    <scope>NUCLEOTIDE SEQUENCE [LARGE SCALE GENOMIC DNA]</scope>
    <source>
        <strain evidence="2 3">16A2E</strain>
    </source>
</reference>
<feature type="domain" description="DUF1541" evidence="1">
    <location>
        <begin position="4"/>
        <end position="47"/>
    </location>
</feature>
<proteinExistence type="predicted"/>
<dbReference type="RefSeq" id="WP_345825485.1">
    <property type="nucleotide sequence ID" value="NZ_JBDIML010000003.1"/>
</dbReference>
<evidence type="ECO:0000259" key="1">
    <source>
        <dbReference type="Pfam" id="PF07563"/>
    </source>
</evidence>
<sequence length="54" mass="6074">MKTTANHMMGMEGTVQEIISSEKTTVYMVNFTTADGQEAVNHKWLTEEELAPLE</sequence>
<gene>
    <name evidence="2" type="ORF">ABC228_12545</name>
</gene>
<dbReference type="Pfam" id="PF07563">
    <property type="entry name" value="DUF1541"/>
    <property type="match status" value="1"/>
</dbReference>